<name>A0A9P7EP07_9AGAM</name>
<accession>A0A9P7EP07</accession>
<dbReference type="OrthoDB" id="3047760at2759"/>
<organism evidence="1 2">
    <name type="scientific">Suillus subaureus</name>
    <dbReference type="NCBI Taxonomy" id="48587"/>
    <lineage>
        <taxon>Eukaryota</taxon>
        <taxon>Fungi</taxon>
        <taxon>Dikarya</taxon>
        <taxon>Basidiomycota</taxon>
        <taxon>Agaricomycotina</taxon>
        <taxon>Agaricomycetes</taxon>
        <taxon>Agaricomycetidae</taxon>
        <taxon>Boletales</taxon>
        <taxon>Suillineae</taxon>
        <taxon>Suillaceae</taxon>
        <taxon>Suillus</taxon>
    </lineage>
</organism>
<evidence type="ECO:0000313" key="1">
    <source>
        <dbReference type="EMBL" id="KAG1826877.1"/>
    </source>
</evidence>
<dbReference type="RefSeq" id="XP_041199724.1">
    <property type="nucleotide sequence ID" value="XM_041339039.1"/>
</dbReference>
<protein>
    <submittedName>
        <fullName evidence="1">Uncharacterized protein</fullName>
    </submittedName>
</protein>
<evidence type="ECO:0000313" key="2">
    <source>
        <dbReference type="Proteomes" id="UP000807769"/>
    </source>
</evidence>
<dbReference type="AlphaFoldDB" id="A0A9P7EP07"/>
<keyword evidence="2" id="KW-1185">Reference proteome</keyword>
<gene>
    <name evidence="1" type="ORF">BJ212DRAFT_1474090</name>
</gene>
<dbReference type="EMBL" id="JABBWG010000001">
    <property type="protein sequence ID" value="KAG1826877.1"/>
    <property type="molecule type" value="Genomic_DNA"/>
</dbReference>
<dbReference type="Proteomes" id="UP000807769">
    <property type="component" value="Unassembled WGS sequence"/>
</dbReference>
<proteinExistence type="predicted"/>
<comment type="caution">
    <text evidence="1">The sequence shown here is derived from an EMBL/GenBank/DDBJ whole genome shotgun (WGS) entry which is preliminary data.</text>
</comment>
<reference evidence="1" key="1">
    <citation type="journal article" date="2020" name="New Phytol.">
        <title>Comparative genomics reveals dynamic genome evolution in host specialist ectomycorrhizal fungi.</title>
        <authorList>
            <person name="Lofgren L.A."/>
            <person name="Nguyen N.H."/>
            <person name="Vilgalys R."/>
            <person name="Ruytinx J."/>
            <person name="Liao H.L."/>
            <person name="Branco S."/>
            <person name="Kuo A."/>
            <person name="LaButti K."/>
            <person name="Lipzen A."/>
            <person name="Andreopoulos W."/>
            <person name="Pangilinan J."/>
            <person name="Riley R."/>
            <person name="Hundley H."/>
            <person name="Na H."/>
            <person name="Barry K."/>
            <person name="Grigoriev I.V."/>
            <person name="Stajich J.E."/>
            <person name="Kennedy P.G."/>
        </authorList>
    </citation>
    <scope>NUCLEOTIDE SEQUENCE</scope>
    <source>
        <strain evidence="1">MN1</strain>
    </source>
</reference>
<dbReference type="GeneID" id="64633055"/>
<sequence length="117" mass="13401">MLQRNEAMITNIRLANQNNMVPRDRDEYTPLQKTASGHGRSLAIQASRPEHVDLITPVAAIQVAEVGTCPPLWSPVVDDYTMRNILHLIIFYNDDFGIQPADDIDDRKSKFRRRLRS</sequence>